<dbReference type="CDD" id="cd06261">
    <property type="entry name" value="TM_PBP2"/>
    <property type="match status" value="1"/>
</dbReference>
<comment type="subcellular location">
    <subcellularLocation>
        <location evidence="1 7">Cell membrane</location>
        <topology evidence="1 7">Multi-pass membrane protein</topology>
    </subcellularLocation>
</comment>
<feature type="domain" description="ABC transmembrane type-1" evidence="8">
    <location>
        <begin position="69"/>
        <end position="282"/>
    </location>
</feature>
<dbReference type="EMBL" id="NZEX01000172">
    <property type="protein sequence ID" value="MAH64578.1"/>
    <property type="molecule type" value="Genomic_DNA"/>
</dbReference>
<name>A0A2D6YN04_9DELT</name>
<evidence type="ECO:0000256" key="3">
    <source>
        <dbReference type="ARBA" id="ARBA00022475"/>
    </source>
</evidence>
<dbReference type="Proteomes" id="UP000226525">
    <property type="component" value="Unassembled WGS sequence"/>
</dbReference>
<dbReference type="InterPro" id="IPR035906">
    <property type="entry name" value="MetI-like_sf"/>
</dbReference>
<evidence type="ECO:0000259" key="8">
    <source>
        <dbReference type="PROSITE" id="PS50928"/>
    </source>
</evidence>
<evidence type="ECO:0000256" key="7">
    <source>
        <dbReference type="RuleBase" id="RU363032"/>
    </source>
</evidence>
<keyword evidence="4 7" id="KW-0812">Transmembrane</keyword>
<comment type="similarity">
    <text evidence="7">Belongs to the binding-protein-dependent transport system permease family.</text>
</comment>
<dbReference type="PANTHER" id="PTHR30193:SF37">
    <property type="entry name" value="INNER MEMBRANE ABC TRANSPORTER PERMEASE PROTEIN YCJO"/>
    <property type="match status" value="1"/>
</dbReference>
<feature type="transmembrane region" description="Helical" evidence="7">
    <location>
        <begin position="106"/>
        <end position="127"/>
    </location>
</feature>
<feature type="transmembrane region" description="Helical" evidence="7">
    <location>
        <begin position="201"/>
        <end position="223"/>
    </location>
</feature>
<dbReference type="InterPro" id="IPR051393">
    <property type="entry name" value="ABC_transporter_permease"/>
</dbReference>
<gene>
    <name evidence="9" type="ORF">CMN54_14280</name>
</gene>
<evidence type="ECO:0000313" key="10">
    <source>
        <dbReference type="Proteomes" id="UP000226525"/>
    </source>
</evidence>
<dbReference type="PANTHER" id="PTHR30193">
    <property type="entry name" value="ABC TRANSPORTER PERMEASE PROTEIN"/>
    <property type="match status" value="1"/>
</dbReference>
<feature type="transmembrane region" description="Helical" evidence="7">
    <location>
        <begin position="12"/>
        <end position="37"/>
    </location>
</feature>
<evidence type="ECO:0000256" key="2">
    <source>
        <dbReference type="ARBA" id="ARBA00022448"/>
    </source>
</evidence>
<accession>A0A2D6YN04</accession>
<keyword evidence="2 7" id="KW-0813">Transport</keyword>
<evidence type="ECO:0000313" key="9">
    <source>
        <dbReference type="EMBL" id="MAH64578.1"/>
    </source>
</evidence>
<feature type="transmembrane region" description="Helical" evidence="7">
    <location>
        <begin position="266"/>
        <end position="285"/>
    </location>
</feature>
<dbReference type="InterPro" id="IPR000515">
    <property type="entry name" value="MetI-like"/>
</dbReference>
<dbReference type="SUPFAM" id="SSF161098">
    <property type="entry name" value="MetI-like"/>
    <property type="match status" value="1"/>
</dbReference>
<dbReference type="GO" id="GO:0005886">
    <property type="term" value="C:plasma membrane"/>
    <property type="evidence" value="ECO:0007669"/>
    <property type="project" value="UniProtKB-SubCell"/>
</dbReference>
<evidence type="ECO:0000256" key="1">
    <source>
        <dbReference type="ARBA" id="ARBA00004651"/>
    </source>
</evidence>
<proteinExistence type="inferred from homology"/>
<keyword evidence="6 7" id="KW-0472">Membrane</keyword>
<dbReference type="AlphaFoldDB" id="A0A2D6YN04"/>
<reference evidence="10" key="1">
    <citation type="submission" date="2017-09" db="EMBL/GenBank/DDBJ databases">
        <title>The Reconstruction of 2,631 Draft Metagenome-Assembled Genomes from the Global Oceans.</title>
        <authorList>
            <person name="Tully B.J."/>
            <person name="Graham E.D."/>
            <person name="Heidelberg J.F."/>
        </authorList>
    </citation>
    <scope>NUCLEOTIDE SEQUENCE [LARGE SCALE GENOMIC DNA]</scope>
</reference>
<dbReference type="Gene3D" id="1.10.3720.10">
    <property type="entry name" value="MetI-like"/>
    <property type="match status" value="1"/>
</dbReference>
<organism evidence="9 10">
    <name type="scientific">SAR324 cluster bacterium</name>
    <dbReference type="NCBI Taxonomy" id="2024889"/>
    <lineage>
        <taxon>Bacteria</taxon>
        <taxon>Deltaproteobacteria</taxon>
        <taxon>SAR324 cluster</taxon>
    </lineage>
</organism>
<keyword evidence="5 7" id="KW-1133">Transmembrane helix</keyword>
<evidence type="ECO:0000256" key="6">
    <source>
        <dbReference type="ARBA" id="ARBA00023136"/>
    </source>
</evidence>
<dbReference type="PROSITE" id="PS50928">
    <property type="entry name" value="ABC_TM1"/>
    <property type="match status" value="1"/>
</dbReference>
<evidence type="ECO:0000256" key="4">
    <source>
        <dbReference type="ARBA" id="ARBA00022692"/>
    </source>
</evidence>
<dbReference type="GO" id="GO:0055085">
    <property type="term" value="P:transmembrane transport"/>
    <property type="evidence" value="ECO:0007669"/>
    <property type="project" value="InterPro"/>
</dbReference>
<dbReference type="SUPFAM" id="SSF160964">
    <property type="entry name" value="MalF N-terminal region-like"/>
    <property type="match status" value="1"/>
</dbReference>
<dbReference type="Pfam" id="PF00528">
    <property type="entry name" value="BPD_transp_1"/>
    <property type="match status" value="1"/>
</dbReference>
<evidence type="ECO:0000256" key="5">
    <source>
        <dbReference type="ARBA" id="ARBA00022989"/>
    </source>
</evidence>
<comment type="caution">
    <text evidence="9">The sequence shown here is derived from an EMBL/GenBank/DDBJ whole genome shotgun (WGS) entry which is preliminary data.</text>
</comment>
<sequence length="290" mass="32317">MNAVQRHHLRIAWWMILPCTIGLICFRLFPILASFLISFTDWNIIGVPEFVGLNNYIQALTSPLGVKVLLNTFQYALVYVPLATALGFSLALLVDTGIKGVVFFRTLYFLPFITATVAIAISWKWMFATRFGILNAFLSWLHLSDPIAWLSNPNVALISVAVVMVWKDTGFYMVLFLAGLQTIDRTLIEAAKLDGANRFAIVWDIILPQLAPMTFFVLLIAMINSAKTFEATISLTNGGPNNASTTLGYAIYQNAFVHFDMGLASAQSWVLCLIVGGISLLHYRLQQRKT</sequence>
<protein>
    <submittedName>
        <fullName evidence="9">ABC transporter permease</fullName>
    </submittedName>
</protein>
<feature type="transmembrane region" description="Helical" evidence="7">
    <location>
        <begin position="73"/>
        <end position="94"/>
    </location>
</feature>
<keyword evidence="3" id="KW-1003">Cell membrane</keyword>